<comment type="caution">
    <text evidence="11">The sequence shown here is derived from an EMBL/GenBank/DDBJ whole genome shotgun (WGS) entry which is preliminary data.</text>
</comment>
<feature type="transmembrane region" description="Helical" evidence="8">
    <location>
        <begin position="210"/>
        <end position="229"/>
    </location>
</feature>
<evidence type="ECO:0008006" key="13">
    <source>
        <dbReference type="Google" id="ProtNLM"/>
    </source>
</evidence>
<gene>
    <name evidence="11" type="ORF">BSTOLATCC_MIC36559</name>
</gene>
<dbReference type="Proteomes" id="UP001162131">
    <property type="component" value="Unassembled WGS sequence"/>
</dbReference>
<keyword evidence="8" id="KW-1133">Transmembrane helix</keyword>
<dbReference type="PROSITE" id="PS51873">
    <property type="entry name" value="TRIAD"/>
    <property type="match status" value="1"/>
</dbReference>
<dbReference type="SUPFAM" id="SSF57850">
    <property type="entry name" value="RING/U-box"/>
    <property type="match status" value="2"/>
</dbReference>
<feature type="domain" description="RING-type" evidence="10">
    <location>
        <begin position="1"/>
        <end position="219"/>
    </location>
</feature>
<keyword evidence="6" id="KW-0862">Zinc</keyword>
<keyword evidence="4 7" id="KW-0863">Zinc-finger</keyword>
<accession>A0AAU9JV62</accession>
<keyword evidence="1" id="KW-0808">Transferase</keyword>
<evidence type="ECO:0000256" key="6">
    <source>
        <dbReference type="ARBA" id="ARBA00022833"/>
    </source>
</evidence>
<feature type="domain" description="RING-type" evidence="9">
    <location>
        <begin position="3"/>
        <end position="50"/>
    </location>
</feature>
<dbReference type="GO" id="GO:0008270">
    <property type="term" value="F:zinc ion binding"/>
    <property type="evidence" value="ECO:0007669"/>
    <property type="project" value="UniProtKB-KW"/>
</dbReference>
<evidence type="ECO:0000256" key="2">
    <source>
        <dbReference type="ARBA" id="ARBA00022723"/>
    </source>
</evidence>
<keyword evidence="3" id="KW-0677">Repeat</keyword>
<dbReference type="EMBL" id="CAJZBQ010000036">
    <property type="protein sequence ID" value="CAG9324779.1"/>
    <property type="molecule type" value="Genomic_DNA"/>
</dbReference>
<protein>
    <recommendedName>
        <fullName evidence="13">RBR-type E3 ubiquitin transferase</fullName>
    </recommendedName>
</protein>
<keyword evidence="5" id="KW-0833">Ubl conjugation pathway</keyword>
<proteinExistence type="predicted"/>
<dbReference type="PANTHER" id="PTHR11685">
    <property type="entry name" value="RBR FAMILY RING FINGER AND IBR DOMAIN-CONTAINING"/>
    <property type="match status" value="1"/>
</dbReference>
<feature type="transmembrane region" description="Helical" evidence="8">
    <location>
        <begin position="275"/>
        <end position="296"/>
    </location>
</feature>
<evidence type="ECO:0000256" key="5">
    <source>
        <dbReference type="ARBA" id="ARBA00022786"/>
    </source>
</evidence>
<evidence type="ECO:0000256" key="4">
    <source>
        <dbReference type="ARBA" id="ARBA00022771"/>
    </source>
</evidence>
<dbReference type="Gene3D" id="3.30.40.10">
    <property type="entry name" value="Zinc/RING finger domain, C3HC4 (zinc finger)"/>
    <property type="match status" value="1"/>
</dbReference>
<evidence type="ECO:0000259" key="10">
    <source>
        <dbReference type="PROSITE" id="PS51873"/>
    </source>
</evidence>
<dbReference type="Gene3D" id="1.20.120.1750">
    <property type="match status" value="1"/>
</dbReference>
<dbReference type="AlphaFoldDB" id="A0AAU9JV62"/>
<keyword evidence="12" id="KW-1185">Reference proteome</keyword>
<dbReference type="Pfam" id="PF22191">
    <property type="entry name" value="IBR_1"/>
    <property type="match status" value="1"/>
</dbReference>
<evidence type="ECO:0000256" key="7">
    <source>
        <dbReference type="PROSITE-ProRule" id="PRU00175"/>
    </source>
</evidence>
<sequence length="332" mass="38183">MSCQICYAELPTEKMIKLGCGCLYCKICLNIWITSQLDHYITQSFIVRCPNGNPPHFLSEDEVKTSLSDSELNHYQLLIIRRILMQQDDYKICPAKKCNYIGWTDKKCPNQLICELCGTKWIDPSLKGDTLGIFESCYKLITGKEMDILSDIWKDTWTKKCPKCSYPIEKNGGCNHMKCENCHYEFCWICMNGFNNHIQKMCYDHLSTTFKIFFGWMIAFLAIKLIYSSDVLCEVLIGILSLLGCTVIVIWIGFILAAQLFIIAVLILKKISDRRIVWFCCLITLFFIDAFIVWLLSISEEKERASVIFSFILFGSSSLSIYIAAVILYSTV</sequence>
<evidence type="ECO:0000256" key="8">
    <source>
        <dbReference type="SAM" id="Phobius"/>
    </source>
</evidence>
<evidence type="ECO:0000259" key="9">
    <source>
        <dbReference type="PROSITE" id="PS50089"/>
    </source>
</evidence>
<dbReference type="InterPro" id="IPR031127">
    <property type="entry name" value="E3_UB_ligase_RBR"/>
</dbReference>
<evidence type="ECO:0000256" key="1">
    <source>
        <dbReference type="ARBA" id="ARBA00022679"/>
    </source>
</evidence>
<name>A0AAU9JV62_9CILI</name>
<dbReference type="InterPro" id="IPR044066">
    <property type="entry name" value="TRIAD_supradom"/>
</dbReference>
<feature type="transmembrane region" description="Helical" evidence="8">
    <location>
        <begin position="308"/>
        <end position="329"/>
    </location>
</feature>
<reference evidence="11" key="1">
    <citation type="submission" date="2021-09" db="EMBL/GenBank/DDBJ databases">
        <authorList>
            <consortium name="AG Swart"/>
            <person name="Singh M."/>
            <person name="Singh A."/>
            <person name="Seah K."/>
            <person name="Emmerich C."/>
        </authorList>
    </citation>
    <scope>NUCLEOTIDE SEQUENCE</scope>
    <source>
        <strain evidence="11">ATCC30299</strain>
    </source>
</reference>
<evidence type="ECO:0000313" key="12">
    <source>
        <dbReference type="Proteomes" id="UP001162131"/>
    </source>
</evidence>
<evidence type="ECO:0000313" key="11">
    <source>
        <dbReference type="EMBL" id="CAG9324779.1"/>
    </source>
</evidence>
<dbReference type="InterPro" id="IPR013083">
    <property type="entry name" value="Znf_RING/FYVE/PHD"/>
</dbReference>
<keyword evidence="8" id="KW-0472">Membrane</keyword>
<organism evidence="11 12">
    <name type="scientific">Blepharisma stoltei</name>
    <dbReference type="NCBI Taxonomy" id="1481888"/>
    <lineage>
        <taxon>Eukaryota</taxon>
        <taxon>Sar</taxon>
        <taxon>Alveolata</taxon>
        <taxon>Ciliophora</taxon>
        <taxon>Postciliodesmatophora</taxon>
        <taxon>Heterotrichea</taxon>
        <taxon>Heterotrichida</taxon>
        <taxon>Blepharismidae</taxon>
        <taxon>Blepharisma</taxon>
    </lineage>
</organism>
<dbReference type="GO" id="GO:0016567">
    <property type="term" value="P:protein ubiquitination"/>
    <property type="evidence" value="ECO:0007669"/>
    <property type="project" value="InterPro"/>
</dbReference>
<keyword evidence="8" id="KW-0812">Transmembrane</keyword>
<dbReference type="PROSITE" id="PS50089">
    <property type="entry name" value="ZF_RING_2"/>
    <property type="match status" value="1"/>
</dbReference>
<dbReference type="GO" id="GO:0004842">
    <property type="term" value="F:ubiquitin-protein transferase activity"/>
    <property type="evidence" value="ECO:0007669"/>
    <property type="project" value="InterPro"/>
</dbReference>
<keyword evidence="2" id="KW-0479">Metal-binding</keyword>
<dbReference type="InterPro" id="IPR001841">
    <property type="entry name" value="Znf_RING"/>
</dbReference>
<evidence type="ECO:0000256" key="3">
    <source>
        <dbReference type="ARBA" id="ARBA00022737"/>
    </source>
</evidence>
<feature type="transmembrane region" description="Helical" evidence="8">
    <location>
        <begin position="235"/>
        <end position="268"/>
    </location>
</feature>